<dbReference type="EMBL" id="FXUL01000001">
    <property type="protein sequence ID" value="SMP43478.1"/>
    <property type="molecule type" value="Genomic_DNA"/>
</dbReference>
<name>A0ABY1PRG7_9BURK</name>
<protein>
    <submittedName>
        <fullName evidence="1">Uncharacterized protein</fullName>
    </submittedName>
</protein>
<evidence type="ECO:0000313" key="2">
    <source>
        <dbReference type="Proteomes" id="UP001158049"/>
    </source>
</evidence>
<gene>
    <name evidence="1" type="ORF">SAMN06295970_101302</name>
</gene>
<keyword evidence="2" id="KW-1185">Reference proteome</keyword>
<comment type="caution">
    <text evidence="1">The sequence shown here is derived from an EMBL/GenBank/DDBJ whole genome shotgun (WGS) entry which is preliminary data.</text>
</comment>
<evidence type="ECO:0000313" key="1">
    <source>
        <dbReference type="EMBL" id="SMP43478.1"/>
    </source>
</evidence>
<sequence>MGISEFRQIAEGFCRQAGLPDSLSIVRGNAFSIHGRLAWLHYLPDSDQCRITLDLGQPGHGFPPAMLRMMLEFNCANQSRHLPALGISQKNGHALLMLHPSMAVLRKETSLFALLDIQLKPVIKAWVDCLDASDIDGMEAPVMLDRGFV</sequence>
<dbReference type="Proteomes" id="UP001158049">
    <property type="component" value="Unassembled WGS sequence"/>
</dbReference>
<organism evidence="1 2">
    <name type="scientific">Noviherbaspirillum suwonense</name>
    <dbReference type="NCBI Taxonomy" id="1224511"/>
    <lineage>
        <taxon>Bacteria</taxon>
        <taxon>Pseudomonadati</taxon>
        <taxon>Pseudomonadota</taxon>
        <taxon>Betaproteobacteria</taxon>
        <taxon>Burkholderiales</taxon>
        <taxon>Oxalobacteraceae</taxon>
        <taxon>Noviherbaspirillum</taxon>
    </lineage>
</organism>
<accession>A0ABY1PRG7</accession>
<proteinExistence type="predicted"/>
<dbReference type="RefSeq" id="WP_283440448.1">
    <property type="nucleotide sequence ID" value="NZ_FXUL01000001.1"/>
</dbReference>
<reference evidence="1 2" key="1">
    <citation type="submission" date="2017-05" db="EMBL/GenBank/DDBJ databases">
        <authorList>
            <person name="Varghese N."/>
            <person name="Submissions S."/>
        </authorList>
    </citation>
    <scope>NUCLEOTIDE SEQUENCE [LARGE SCALE GENOMIC DNA]</scope>
    <source>
        <strain evidence="1 2">DSM 26001</strain>
    </source>
</reference>